<dbReference type="Proteomes" id="UP000189055">
    <property type="component" value="Chromosome"/>
</dbReference>
<evidence type="ECO:0000313" key="4">
    <source>
        <dbReference type="Proteomes" id="UP000189055"/>
    </source>
</evidence>
<accession>A0A1U9LH54</accession>
<dbReference type="SUPFAM" id="SSF143120">
    <property type="entry name" value="YefM-like"/>
    <property type="match status" value="1"/>
</dbReference>
<evidence type="ECO:0000256" key="2">
    <source>
        <dbReference type="RuleBase" id="RU362080"/>
    </source>
</evidence>
<dbReference type="EMBL" id="CP014687">
    <property type="protein sequence ID" value="AQT05794.1"/>
    <property type="molecule type" value="Genomic_DNA"/>
</dbReference>
<reference evidence="3 4" key="1">
    <citation type="submission" date="2016-03" db="EMBL/GenBank/DDBJ databases">
        <title>Acetic acid bacteria sequencing.</title>
        <authorList>
            <person name="Brandt J."/>
            <person name="Jakob F."/>
            <person name="Vogel R.F."/>
        </authorList>
    </citation>
    <scope>NUCLEOTIDE SEQUENCE [LARGE SCALE GENOMIC DNA]</scope>
    <source>
        <strain evidence="3 4">TMW2.1084</strain>
    </source>
</reference>
<dbReference type="Gene3D" id="3.40.1620.10">
    <property type="entry name" value="YefM-like domain"/>
    <property type="match status" value="1"/>
</dbReference>
<organism evidence="3 4">
    <name type="scientific">Acetobacter persici</name>
    <dbReference type="NCBI Taxonomy" id="1076596"/>
    <lineage>
        <taxon>Bacteria</taxon>
        <taxon>Pseudomonadati</taxon>
        <taxon>Pseudomonadota</taxon>
        <taxon>Alphaproteobacteria</taxon>
        <taxon>Acetobacterales</taxon>
        <taxon>Acetobacteraceae</taxon>
        <taxon>Acetobacter</taxon>
    </lineage>
</organism>
<proteinExistence type="inferred from homology"/>
<dbReference type="Pfam" id="PF02604">
    <property type="entry name" value="PhdYeFM_antitox"/>
    <property type="match status" value="1"/>
</dbReference>
<evidence type="ECO:0000313" key="3">
    <source>
        <dbReference type="EMBL" id="AQT05794.1"/>
    </source>
</evidence>
<dbReference type="GeneID" id="95618108"/>
<dbReference type="KEGG" id="aper:A0U91_14260"/>
<dbReference type="RefSeq" id="WP_077931523.1">
    <property type="nucleotide sequence ID" value="NZ_CP014687.1"/>
</dbReference>
<dbReference type="NCBIfam" id="TIGR01552">
    <property type="entry name" value="phd_fam"/>
    <property type="match status" value="1"/>
</dbReference>
<comment type="similarity">
    <text evidence="1 2">Belongs to the phD/YefM antitoxin family.</text>
</comment>
<evidence type="ECO:0000256" key="1">
    <source>
        <dbReference type="ARBA" id="ARBA00009981"/>
    </source>
</evidence>
<name>A0A1U9LH54_9PROT</name>
<sequence length="77" mass="8297">MAQFSVHDAKTNLSRLIAEALAGGDVVIARGSVPVVRLVPVEPQGRRVFGALKGRITPDKTFNETLPDDELDGWNLA</sequence>
<comment type="function">
    <text evidence="2">Antitoxin component of a type II toxin-antitoxin (TA) system.</text>
</comment>
<dbReference type="STRING" id="1076596.A0U91_14260"/>
<dbReference type="InterPro" id="IPR036165">
    <property type="entry name" value="YefM-like_sf"/>
</dbReference>
<gene>
    <name evidence="3" type="ORF">A0U91_14260</name>
</gene>
<dbReference type="InterPro" id="IPR006442">
    <property type="entry name" value="Antitoxin_Phd/YefM"/>
</dbReference>
<protein>
    <recommendedName>
        <fullName evidence="2">Antitoxin</fullName>
    </recommendedName>
</protein>
<dbReference type="AlphaFoldDB" id="A0A1U9LH54"/>